<accession>A0AA41UM81</accession>
<keyword evidence="3" id="KW-1185">Reference proteome</keyword>
<comment type="caution">
    <text evidence="2">The sequence shown here is derived from an EMBL/GenBank/DDBJ whole genome shotgun (WGS) entry which is preliminary data.</text>
</comment>
<organism evidence="2 3">
    <name type="scientific">Desulfatitalea alkaliphila</name>
    <dbReference type="NCBI Taxonomy" id="2929485"/>
    <lineage>
        <taxon>Bacteria</taxon>
        <taxon>Pseudomonadati</taxon>
        <taxon>Thermodesulfobacteriota</taxon>
        <taxon>Desulfobacteria</taxon>
        <taxon>Desulfobacterales</taxon>
        <taxon>Desulfosarcinaceae</taxon>
        <taxon>Desulfatitalea</taxon>
    </lineage>
</organism>
<proteinExistence type="predicted"/>
<reference evidence="2" key="1">
    <citation type="submission" date="2022-04" db="EMBL/GenBank/DDBJ databases">
        <title>Desulfatitalea alkaliphila sp. nov., a novel anaerobic sulfate-reducing bacterium isolated from terrestrial mud volcano, Taman Peninsula, Russia.</title>
        <authorList>
            <person name="Khomyakova M.A."/>
            <person name="Merkel A.Y."/>
            <person name="Slobodkin A.I."/>
        </authorList>
    </citation>
    <scope>NUCLEOTIDE SEQUENCE</scope>
    <source>
        <strain evidence="2">M08but</strain>
    </source>
</reference>
<dbReference type="AlphaFoldDB" id="A0AA41UM81"/>
<feature type="transmembrane region" description="Helical" evidence="1">
    <location>
        <begin position="22"/>
        <end position="43"/>
    </location>
</feature>
<keyword evidence="1" id="KW-0472">Membrane</keyword>
<name>A0AA41UM81_9BACT</name>
<dbReference type="Proteomes" id="UP001165427">
    <property type="component" value="Unassembled WGS sequence"/>
</dbReference>
<dbReference type="RefSeq" id="WP_246915110.1">
    <property type="nucleotide sequence ID" value="NZ_JALJRB010000053.1"/>
</dbReference>
<sequence>MNLEKRIEMLENELKIVKRQKILSRIGFIALFAFIIMVNPIGYISAQSKNLGEVRGTRIVLTDQRGFERAVLSLDEDKGMVGLVMRDELGGASAVLGTSGLNLRDKSGSSRIALVLNTGEPGLALYGEKAKERALLVVDNTGPALSLRDNKGVDHWVTPSTIK</sequence>
<gene>
    <name evidence="2" type="ORF">MRX98_21470</name>
</gene>
<evidence type="ECO:0000313" key="3">
    <source>
        <dbReference type="Proteomes" id="UP001165427"/>
    </source>
</evidence>
<evidence type="ECO:0000256" key="1">
    <source>
        <dbReference type="SAM" id="Phobius"/>
    </source>
</evidence>
<protein>
    <submittedName>
        <fullName evidence="2">Uncharacterized protein</fullName>
    </submittedName>
</protein>
<dbReference type="EMBL" id="JALJRB010000053">
    <property type="protein sequence ID" value="MCJ8503157.1"/>
    <property type="molecule type" value="Genomic_DNA"/>
</dbReference>
<keyword evidence="1" id="KW-0812">Transmembrane</keyword>
<keyword evidence="1" id="KW-1133">Transmembrane helix</keyword>
<evidence type="ECO:0000313" key="2">
    <source>
        <dbReference type="EMBL" id="MCJ8503157.1"/>
    </source>
</evidence>